<proteinExistence type="predicted"/>
<protein>
    <recommendedName>
        <fullName evidence="3">MORN repeat variant</fullName>
    </recommendedName>
</protein>
<dbReference type="RefSeq" id="WP_123887165.1">
    <property type="nucleotide sequence ID" value="NZ_CP033928.1"/>
</dbReference>
<dbReference type="AlphaFoldDB" id="A0A3G6NA45"/>
<evidence type="ECO:0000313" key="2">
    <source>
        <dbReference type="Proteomes" id="UP000269076"/>
    </source>
</evidence>
<reference evidence="1 2" key="1">
    <citation type="submission" date="2018-11" db="EMBL/GenBank/DDBJ databases">
        <title>Proposal to divide the Flavobacteriaceae and reorganize its genera based on Amino Acid Identity values calculated from whole genome sequences.</title>
        <authorList>
            <person name="Nicholson A.C."/>
            <person name="Gulvik C.A."/>
            <person name="Whitney A.M."/>
            <person name="Humrighouse B.W."/>
            <person name="Bell M."/>
            <person name="Holmes B."/>
            <person name="Steigerwalt A."/>
            <person name="Villarma A."/>
            <person name="Sheth M."/>
            <person name="Batra D."/>
            <person name="Pryor J."/>
            <person name="Bernardet J.-F."/>
            <person name="Hugo C."/>
            <person name="Kampfer P."/>
            <person name="Newman J."/>
            <person name="Mcquiston J.R."/>
        </authorList>
    </citation>
    <scope>NUCLEOTIDE SEQUENCE [LARGE SCALE GENOMIC DNA]</scope>
    <source>
        <strain evidence="1 2">G0211</strain>
    </source>
</reference>
<organism evidence="1 2">
    <name type="scientific">Chryseobacterium indoltheticum</name>
    <dbReference type="NCBI Taxonomy" id="254"/>
    <lineage>
        <taxon>Bacteria</taxon>
        <taxon>Pseudomonadati</taxon>
        <taxon>Bacteroidota</taxon>
        <taxon>Flavobacteriia</taxon>
        <taxon>Flavobacteriales</taxon>
        <taxon>Weeksellaceae</taxon>
        <taxon>Chryseobacterium group</taxon>
        <taxon>Chryseobacterium</taxon>
    </lineage>
</organism>
<evidence type="ECO:0000313" key="1">
    <source>
        <dbReference type="EMBL" id="AZA62815.1"/>
    </source>
</evidence>
<accession>A0A3G6NA45</accession>
<sequence length="193" mass="22509">MKNLIVIFWCIFLLQSCKKEVSKQEDYMKIIQGKETNTTIIYKNGKLVSSEVFDKKQGYIDSKYVYKDGAVVKIYQYYPDKKVQSYSYLFKVPHNYTTTEYHKNGKVASEGEGDYYKANNLYLKRGEWIFYNKSGKPFSIYAFMHDGKKQYVKSEILFDTITGKIKKDTVFNPPFLLESGGFVPIKSSNSKNK</sequence>
<dbReference type="Gene3D" id="3.90.930.1">
    <property type="match status" value="1"/>
</dbReference>
<dbReference type="Proteomes" id="UP000269076">
    <property type="component" value="Chromosome"/>
</dbReference>
<evidence type="ECO:0008006" key="3">
    <source>
        <dbReference type="Google" id="ProtNLM"/>
    </source>
</evidence>
<gene>
    <name evidence="1" type="ORF">EG340_18110</name>
</gene>
<name>A0A3G6NA45_9FLAO</name>
<dbReference type="EMBL" id="CP033928">
    <property type="protein sequence ID" value="AZA62815.1"/>
    <property type="molecule type" value="Genomic_DNA"/>
</dbReference>
<dbReference type="PROSITE" id="PS51257">
    <property type="entry name" value="PROKAR_LIPOPROTEIN"/>
    <property type="match status" value="1"/>
</dbReference>